<sequence>MIQTALLKTILLFLFFPLNIETFICFVELFCLTYTTVLIRPEILSFKILVYYSLLLLLCLIKKATIALLQVCTGAKSEQDSKLAARKYARIIQKLEFPAKFKDFKIQNIVGSCDVKFPIRLEGLAYSHGAFSSESVLALSYRKC</sequence>
<dbReference type="Gene3D" id="3.30.310.10">
    <property type="entry name" value="TATA-Binding Protein"/>
    <property type="match status" value="2"/>
</dbReference>
<dbReference type="InterPro" id="IPR012295">
    <property type="entry name" value="TBP_dom_sf"/>
</dbReference>
<keyword evidence="4" id="KW-0472">Membrane</keyword>
<keyword evidence="4" id="KW-1133">Transmembrane helix</keyword>
<evidence type="ECO:0000256" key="3">
    <source>
        <dbReference type="ARBA" id="ARBA00023163"/>
    </source>
</evidence>
<evidence type="ECO:0000256" key="2">
    <source>
        <dbReference type="ARBA" id="ARBA00023125"/>
    </source>
</evidence>
<dbReference type="RefSeq" id="XP_048138259.1">
    <property type="nucleotide sequence ID" value="XM_048282302.1"/>
</dbReference>
<reference evidence="6" key="1">
    <citation type="submission" date="2025-08" db="UniProtKB">
        <authorList>
            <consortium name="RefSeq"/>
        </authorList>
    </citation>
    <scope>IDENTIFICATION</scope>
    <source>
        <tissue evidence="6">Leaf</tissue>
    </source>
</reference>
<keyword evidence="3" id="KW-0804">Transcription</keyword>
<gene>
    <name evidence="6" type="primary">LOC115729488</name>
</gene>
<dbReference type="Proteomes" id="UP000827889">
    <property type="component" value="Chromosome 7"/>
</dbReference>
<name>A0ABM3HNS9_9MYRT</name>
<evidence type="ECO:0000256" key="1">
    <source>
        <dbReference type="ARBA" id="ARBA00005560"/>
    </source>
</evidence>
<protein>
    <submittedName>
        <fullName evidence="6">TATA box-binding protein-like 1</fullName>
    </submittedName>
</protein>
<evidence type="ECO:0000313" key="5">
    <source>
        <dbReference type="Proteomes" id="UP000827889"/>
    </source>
</evidence>
<accession>A0ABM3HNS9</accession>
<keyword evidence="5" id="KW-1185">Reference proteome</keyword>
<comment type="similarity">
    <text evidence="1">Belongs to the TBP family.</text>
</comment>
<evidence type="ECO:0000256" key="4">
    <source>
        <dbReference type="SAM" id="Phobius"/>
    </source>
</evidence>
<evidence type="ECO:0000313" key="6">
    <source>
        <dbReference type="RefSeq" id="XP_048138259.1"/>
    </source>
</evidence>
<organism evidence="5 6">
    <name type="scientific">Rhodamnia argentea</name>
    <dbReference type="NCBI Taxonomy" id="178133"/>
    <lineage>
        <taxon>Eukaryota</taxon>
        <taxon>Viridiplantae</taxon>
        <taxon>Streptophyta</taxon>
        <taxon>Embryophyta</taxon>
        <taxon>Tracheophyta</taxon>
        <taxon>Spermatophyta</taxon>
        <taxon>Magnoliopsida</taxon>
        <taxon>eudicotyledons</taxon>
        <taxon>Gunneridae</taxon>
        <taxon>Pentapetalae</taxon>
        <taxon>rosids</taxon>
        <taxon>malvids</taxon>
        <taxon>Myrtales</taxon>
        <taxon>Myrtaceae</taxon>
        <taxon>Myrtoideae</taxon>
        <taxon>Myrteae</taxon>
        <taxon>Australasian group</taxon>
        <taxon>Rhodamnia</taxon>
    </lineage>
</organism>
<dbReference type="SUPFAM" id="SSF55945">
    <property type="entry name" value="TATA-box binding protein-like"/>
    <property type="match status" value="2"/>
</dbReference>
<keyword evidence="2" id="KW-0238">DNA-binding</keyword>
<feature type="transmembrane region" description="Helical" evidence="4">
    <location>
        <begin position="43"/>
        <end position="61"/>
    </location>
</feature>
<dbReference type="Pfam" id="PF00352">
    <property type="entry name" value="TBP"/>
    <property type="match status" value="1"/>
</dbReference>
<dbReference type="InterPro" id="IPR000814">
    <property type="entry name" value="TBP"/>
</dbReference>
<feature type="transmembrane region" description="Helical" evidence="4">
    <location>
        <begin position="12"/>
        <end position="37"/>
    </location>
</feature>
<dbReference type="PANTHER" id="PTHR10126">
    <property type="entry name" value="TATA-BOX BINDING PROTEIN"/>
    <property type="match status" value="1"/>
</dbReference>
<dbReference type="PRINTS" id="PR00686">
    <property type="entry name" value="TIFACTORIID"/>
</dbReference>
<dbReference type="GeneID" id="115729488"/>
<proteinExistence type="inferred from homology"/>
<keyword evidence="4" id="KW-0812">Transmembrane</keyword>